<dbReference type="InterPro" id="IPR050598">
    <property type="entry name" value="AminoAcid_Transporter"/>
</dbReference>
<feature type="transmembrane region" description="Helical" evidence="5">
    <location>
        <begin position="211"/>
        <end position="232"/>
    </location>
</feature>
<name>A0A8H3EWF0_9LECA</name>
<dbReference type="AlphaFoldDB" id="A0A8H3EWF0"/>
<evidence type="ECO:0000313" key="6">
    <source>
        <dbReference type="EMBL" id="CAF9913921.1"/>
    </source>
</evidence>
<feature type="transmembrane region" description="Helical" evidence="5">
    <location>
        <begin position="269"/>
        <end position="286"/>
    </location>
</feature>
<feature type="transmembrane region" description="Helical" evidence="5">
    <location>
        <begin position="458"/>
        <end position="476"/>
    </location>
</feature>
<evidence type="ECO:0000313" key="7">
    <source>
        <dbReference type="Proteomes" id="UP000664534"/>
    </source>
</evidence>
<dbReference type="PANTHER" id="PTHR11785:SF382">
    <property type="entry name" value="LOW-AFFINITY METHIONINE PERMEASE"/>
    <property type="match status" value="1"/>
</dbReference>
<evidence type="ECO:0000256" key="1">
    <source>
        <dbReference type="ARBA" id="ARBA00004141"/>
    </source>
</evidence>
<protein>
    <recommendedName>
        <fullName evidence="8">Amino acid transporter</fullName>
    </recommendedName>
</protein>
<dbReference type="PIRSF" id="PIRSF006060">
    <property type="entry name" value="AA_transporter"/>
    <property type="match status" value="1"/>
</dbReference>
<feature type="transmembrane region" description="Helical" evidence="5">
    <location>
        <begin position="307"/>
        <end position="330"/>
    </location>
</feature>
<feature type="transmembrane region" description="Helical" evidence="5">
    <location>
        <begin position="429"/>
        <end position="452"/>
    </location>
</feature>
<dbReference type="GO" id="GO:0016020">
    <property type="term" value="C:membrane"/>
    <property type="evidence" value="ECO:0007669"/>
    <property type="project" value="UniProtKB-SubCell"/>
</dbReference>
<dbReference type="GO" id="GO:0015179">
    <property type="term" value="F:L-amino acid transmembrane transporter activity"/>
    <property type="evidence" value="ECO:0007669"/>
    <property type="project" value="TreeGrafter"/>
</dbReference>
<sequence>MPLEADDQKKVDDAIQEIGADSTGTKVLVLNAAESQKLGPFTVACTILNRTIGSGIFVSPAIVLKTTGSVGVSLLLWALGAVVGMSALFIWLELGLSVPKFELVNREETETSRQGEESLQCVPRNGGEKNYLEYIYRSKKMRTTCMFGVIYVILGNLSGNAVVFGIYILHAAGIEGRDSTVRGLAVVCMTAACLLHAAWRKGGIMLNNLLAVLKSLILVAIVIIGFAASAGASFGHGPVHGQTINPTTHKVTSNFDPHSSFAFATSDPAGYAASILFIVCSFSGYEQPFYVLSEVYRPKKTFAKSTIATQIFVVILFMLVNIAYLCAVSVDQRLNENLDMATVFFSEVFGNDVAPRVMSGIIAFCIFGIIVVMTFTASRVKQEIAKEGILPFSPFFAGSTTTPWNRLMQWIRPSQDPSYQPEQSPAAALFLHWMWSMVLIASTSPLIPTVAYAVLVPLYSYTVVILVAFFVASGLLHLRYFSDERHTWAKRAGFKPWGGPAAAIIYTAVSAFLLAATFVPPSSTSPFAKAKTGVEWYVVPTVGLGMLLLGLVYYLVFRHVYPRYFKDGKVLVVDREAVIVHEDGEYVQALEIVDFSWEARSGPGSNWDGRNEMEVQTVNIVAK</sequence>
<accession>A0A8H3EWF0</accession>
<organism evidence="6 7">
    <name type="scientific">Imshaugia aleurites</name>
    <dbReference type="NCBI Taxonomy" id="172621"/>
    <lineage>
        <taxon>Eukaryota</taxon>
        <taxon>Fungi</taxon>
        <taxon>Dikarya</taxon>
        <taxon>Ascomycota</taxon>
        <taxon>Pezizomycotina</taxon>
        <taxon>Lecanoromycetes</taxon>
        <taxon>OSLEUM clade</taxon>
        <taxon>Lecanoromycetidae</taxon>
        <taxon>Lecanorales</taxon>
        <taxon>Lecanorineae</taxon>
        <taxon>Parmeliaceae</taxon>
        <taxon>Imshaugia</taxon>
    </lineage>
</organism>
<evidence type="ECO:0008006" key="8">
    <source>
        <dbReference type="Google" id="ProtNLM"/>
    </source>
</evidence>
<evidence type="ECO:0000256" key="3">
    <source>
        <dbReference type="ARBA" id="ARBA00022989"/>
    </source>
</evidence>
<evidence type="ECO:0000256" key="2">
    <source>
        <dbReference type="ARBA" id="ARBA00022692"/>
    </source>
</evidence>
<dbReference type="EMBL" id="CAJPDT010000012">
    <property type="protein sequence ID" value="CAF9913921.1"/>
    <property type="molecule type" value="Genomic_DNA"/>
</dbReference>
<dbReference type="Proteomes" id="UP000664534">
    <property type="component" value="Unassembled WGS sequence"/>
</dbReference>
<keyword evidence="4 5" id="KW-0472">Membrane</keyword>
<evidence type="ECO:0000256" key="5">
    <source>
        <dbReference type="SAM" id="Phobius"/>
    </source>
</evidence>
<dbReference type="Pfam" id="PF13520">
    <property type="entry name" value="AA_permease_2"/>
    <property type="match status" value="1"/>
</dbReference>
<gene>
    <name evidence="6" type="ORF">IMSHALPRED_001479</name>
</gene>
<feature type="transmembrane region" description="Helical" evidence="5">
    <location>
        <begin position="357"/>
        <end position="377"/>
    </location>
</feature>
<comment type="caution">
    <text evidence="6">The sequence shown here is derived from an EMBL/GenBank/DDBJ whole genome shotgun (WGS) entry which is preliminary data.</text>
</comment>
<reference evidence="6" key="1">
    <citation type="submission" date="2021-03" db="EMBL/GenBank/DDBJ databases">
        <authorList>
            <person name="Tagirdzhanova G."/>
        </authorList>
    </citation>
    <scope>NUCLEOTIDE SEQUENCE</scope>
</reference>
<dbReference type="PANTHER" id="PTHR11785">
    <property type="entry name" value="AMINO ACID TRANSPORTER"/>
    <property type="match status" value="1"/>
</dbReference>
<dbReference type="OrthoDB" id="5982228at2759"/>
<feature type="transmembrane region" description="Helical" evidence="5">
    <location>
        <begin position="74"/>
        <end position="96"/>
    </location>
</feature>
<keyword evidence="3 5" id="KW-1133">Transmembrane helix</keyword>
<dbReference type="Gene3D" id="1.20.1740.10">
    <property type="entry name" value="Amino acid/polyamine transporter I"/>
    <property type="match status" value="1"/>
</dbReference>
<proteinExistence type="predicted"/>
<keyword evidence="7" id="KW-1185">Reference proteome</keyword>
<comment type="subcellular location">
    <subcellularLocation>
        <location evidence="1">Membrane</location>
        <topology evidence="1">Multi-pass membrane protein</topology>
    </subcellularLocation>
</comment>
<feature type="transmembrane region" description="Helical" evidence="5">
    <location>
        <begin position="145"/>
        <end position="169"/>
    </location>
</feature>
<dbReference type="InterPro" id="IPR002293">
    <property type="entry name" value="AA/rel_permease1"/>
</dbReference>
<feature type="transmembrane region" description="Helical" evidence="5">
    <location>
        <begin position="497"/>
        <end position="516"/>
    </location>
</feature>
<feature type="transmembrane region" description="Helical" evidence="5">
    <location>
        <begin position="536"/>
        <end position="556"/>
    </location>
</feature>
<keyword evidence="2 5" id="KW-0812">Transmembrane</keyword>
<feature type="transmembrane region" description="Helical" evidence="5">
    <location>
        <begin position="181"/>
        <end position="199"/>
    </location>
</feature>
<evidence type="ECO:0000256" key="4">
    <source>
        <dbReference type="ARBA" id="ARBA00023136"/>
    </source>
</evidence>